<evidence type="ECO:0000313" key="3">
    <source>
        <dbReference type="EMBL" id="QIS01664.1"/>
    </source>
</evidence>
<feature type="transmembrane region" description="Helical" evidence="1">
    <location>
        <begin position="197"/>
        <end position="224"/>
    </location>
</feature>
<sequence>MNSVPALLILSVGVFAAIVTAGRWLLTNDSSTDRLINRLWTWELTGFLLHGVASGAGSPDLARRLFMGCGLMAGACAYGFARLLFDGQARYTARRRQRWYDGMAIVAAGSILLVEPVADHLLPFSWSALIWTLSGYFSAVAGFILLVTCVRELRSGELTLRQRLFFVVLFVLSLYWSIGSVIGGIRTALGAPPSEPGWAWTIVIFVSFCLATLLISVRLVDVLLARTRWDRAGRHCRRLTPMWRDLTTAVPEVVLAQDDSVDQDSAHRRYRMTVEIWDALLRLRPYVRAPANGPGTRTDERGYAQVLAEAGRAKLNGMSPVAQPTAVLPRPADRASELRMLLGLARVWPTSVDYDRPR</sequence>
<accession>A0A6G9XL79</accession>
<feature type="transmembrane region" description="Helical" evidence="1">
    <location>
        <begin position="6"/>
        <end position="26"/>
    </location>
</feature>
<dbReference type="NCBIfam" id="NF042915">
    <property type="entry name" value="MAB_1171c_fam"/>
    <property type="match status" value="1"/>
</dbReference>
<name>A0A6G9XL79_NOCBR</name>
<feature type="domain" description="DUF6545" evidence="2">
    <location>
        <begin position="228"/>
        <end position="349"/>
    </location>
</feature>
<proteinExistence type="predicted"/>
<dbReference type="InterPro" id="IPR050039">
    <property type="entry name" value="MAB_1171c-like"/>
</dbReference>
<keyword evidence="1" id="KW-0472">Membrane</keyword>
<evidence type="ECO:0000259" key="2">
    <source>
        <dbReference type="Pfam" id="PF20182"/>
    </source>
</evidence>
<dbReference type="Pfam" id="PF20182">
    <property type="entry name" value="DUF6545"/>
    <property type="match status" value="1"/>
</dbReference>
<feature type="transmembrane region" description="Helical" evidence="1">
    <location>
        <begin position="126"/>
        <end position="151"/>
    </location>
</feature>
<dbReference type="AlphaFoldDB" id="A0A6G9XL79"/>
<organism evidence="3 4">
    <name type="scientific">Nocardia brasiliensis</name>
    <dbReference type="NCBI Taxonomy" id="37326"/>
    <lineage>
        <taxon>Bacteria</taxon>
        <taxon>Bacillati</taxon>
        <taxon>Actinomycetota</taxon>
        <taxon>Actinomycetes</taxon>
        <taxon>Mycobacteriales</taxon>
        <taxon>Nocardiaceae</taxon>
        <taxon>Nocardia</taxon>
    </lineage>
</organism>
<dbReference type="InterPro" id="IPR046675">
    <property type="entry name" value="DUF6545"/>
</dbReference>
<protein>
    <recommendedName>
        <fullName evidence="2">DUF6545 domain-containing protein</fullName>
    </recommendedName>
</protein>
<evidence type="ECO:0000256" key="1">
    <source>
        <dbReference type="SAM" id="Phobius"/>
    </source>
</evidence>
<reference evidence="3 4" key="1">
    <citation type="journal article" date="2019" name="ACS Chem. Biol.">
        <title>Identification and Mobilization of a Cryptic Antibiotic Biosynthesis Gene Locus from a Human-Pathogenic Nocardia Isolate.</title>
        <authorList>
            <person name="Herisse M."/>
            <person name="Ishida K."/>
            <person name="Porter J.L."/>
            <person name="Howden B."/>
            <person name="Hertweck C."/>
            <person name="Stinear T.P."/>
            <person name="Pidot S.J."/>
        </authorList>
    </citation>
    <scope>NUCLEOTIDE SEQUENCE [LARGE SCALE GENOMIC DNA]</scope>
    <source>
        <strain evidence="3 4">AUSMDU00024985</strain>
    </source>
</reference>
<dbReference type="RefSeq" id="WP_167460794.1">
    <property type="nucleotide sequence ID" value="NZ_CP046171.1"/>
</dbReference>
<gene>
    <name evidence="3" type="ORF">F5X71_04500</name>
</gene>
<dbReference type="Proteomes" id="UP000501705">
    <property type="component" value="Chromosome"/>
</dbReference>
<keyword evidence="1" id="KW-0812">Transmembrane</keyword>
<feature type="transmembrane region" description="Helical" evidence="1">
    <location>
        <begin position="97"/>
        <end position="114"/>
    </location>
</feature>
<feature type="transmembrane region" description="Helical" evidence="1">
    <location>
        <begin position="65"/>
        <end position="85"/>
    </location>
</feature>
<dbReference type="EMBL" id="CP046171">
    <property type="protein sequence ID" value="QIS01664.1"/>
    <property type="molecule type" value="Genomic_DNA"/>
</dbReference>
<keyword evidence="1" id="KW-1133">Transmembrane helix</keyword>
<feature type="transmembrane region" description="Helical" evidence="1">
    <location>
        <begin position="163"/>
        <end position="185"/>
    </location>
</feature>
<evidence type="ECO:0000313" key="4">
    <source>
        <dbReference type="Proteomes" id="UP000501705"/>
    </source>
</evidence>